<dbReference type="EMBL" id="CVQH01024554">
    <property type="protein sequence ID" value="CRK37082.1"/>
    <property type="molecule type" value="Genomic_DNA"/>
</dbReference>
<dbReference type="AlphaFoldDB" id="A0A0G4NQC1"/>
<name>A0A0G4NQC1_VERLO</name>
<evidence type="ECO:0000313" key="5">
    <source>
        <dbReference type="Proteomes" id="UP000045706"/>
    </source>
</evidence>
<dbReference type="Proteomes" id="UP000045706">
    <property type="component" value="Unassembled WGS sequence"/>
</dbReference>
<evidence type="ECO:0000313" key="2">
    <source>
        <dbReference type="EMBL" id="CRK37082.1"/>
    </source>
</evidence>
<organism evidence="3 5">
    <name type="scientific">Verticillium longisporum</name>
    <name type="common">Verticillium dahliae var. longisporum</name>
    <dbReference type="NCBI Taxonomy" id="100787"/>
    <lineage>
        <taxon>Eukaryota</taxon>
        <taxon>Fungi</taxon>
        <taxon>Dikarya</taxon>
        <taxon>Ascomycota</taxon>
        <taxon>Pezizomycotina</taxon>
        <taxon>Sordariomycetes</taxon>
        <taxon>Hypocreomycetidae</taxon>
        <taxon>Glomerellales</taxon>
        <taxon>Plectosphaerellaceae</taxon>
        <taxon>Verticillium</taxon>
    </lineage>
</organism>
<evidence type="ECO:0000256" key="1">
    <source>
        <dbReference type="SAM" id="MobiDB-lite"/>
    </source>
</evidence>
<dbReference type="Proteomes" id="UP000044602">
    <property type="component" value="Unassembled WGS sequence"/>
</dbReference>
<feature type="compositionally biased region" description="Basic and acidic residues" evidence="1">
    <location>
        <begin position="1"/>
        <end position="10"/>
    </location>
</feature>
<protein>
    <submittedName>
        <fullName evidence="3">Uncharacterized protein</fullName>
    </submittedName>
</protein>
<evidence type="ECO:0000313" key="3">
    <source>
        <dbReference type="EMBL" id="CRK48677.1"/>
    </source>
</evidence>
<proteinExistence type="predicted"/>
<dbReference type="STRING" id="100787.A0A0G4NQC1"/>
<accession>A0A0G4NQC1</accession>
<reference evidence="4 5" key="1">
    <citation type="submission" date="2015-05" db="EMBL/GenBank/DDBJ databases">
        <authorList>
            <person name="Fogelqvist Johan"/>
        </authorList>
    </citation>
    <scope>NUCLEOTIDE SEQUENCE [LARGE SCALE GENOMIC DNA]</scope>
    <source>
        <strain evidence="2">VL1</strain>
        <strain evidence="3">VL2</strain>
    </source>
</reference>
<feature type="region of interest" description="Disordered" evidence="1">
    <location>
        <begin position="1"/>
        <end position="23"/>
    </location>
</feature>
<feature type="non-terminal residue" evidence="3">
    <location>
        <position position="69"/>
    </location>
</feature>
<gene>
    <name evidence="2" type="ORF">BN1708_020213</name>
    <name evidence="3" type="ORF">BN1723_020630</name>
</gene>
<evidence type="ECO:0000313" key="4">
    <source>
        <dbReference type="Proteomes" id="UP000044602"/>
    </source>
</evidence>
<keyword evidence="4" id="KW-1185">Reference proteome</keyword>
<dbReference type="EMBL" id="CVQI01037811">
    <property type="protein sequence ID" value="CRK48677.1"/>
    <property type="molecule type" value="Genomic_DNA"/>
</dbReference>
<sequence>MKQRPKEAKSFQESMLSSGGAKTAPEYAKDLEDKMYDGLLKQKQILWEKIRAAKTRAEISALYRQELFD</sequence>